<name>A0A3M8D906_9BACL</name>
<reference evidence="3 4" key="1">
    <citation type="submission" date="2018-10" db="EMBL/GenBank/DDBJ databases">
        <title>Phylogenomics of Brevibacillus.</title>
        <authorList>
            <person name="Dunlap C."/>
        </authorList>
    </citation>
    <scope>NUCLEOTIDE SEQUENCE [LARGE SCALE GENOMIC DNA]</scope>
    <source>
        <strain evidence="3 4">JCM 15716</strain>
    </source>
</reference>
<comment type="caution">
    <text evidence="3">The sequence shown here is derived from an EMBL/GenBank/DDBJ whole genome shotgun (WGS) entry which is preliminary data.</text>
</comment>
<dbReference type="OrthoDB" id="1806265at2"/>
<dbReference type="EMBL" id="RHHQ01000017">
    <property type="protein sequence ID" value="RNB84438.1"/>
    <property type="molecule type" value="Genomic_DNA"/>
</dbReference>
<keyword evidence="2" id="KW-0732">Signal</keyword>
<evidence type="ECO:0000256" key="1">
    <source>
        <dbReference type="SAM" id="MobiDB-lite"/>
    </source>
</evidence>
<keyword evidence="4" id="KW-1185">Reference proteome</keyword>
<feature type="signal peptide" evidence="2">
    <location>
        <begin position="1"/>
        <end position="24"/>
    </location>
</feature>
<dbReference type="Proteomes" id="UP000271031">
    <property type="component" value="Unassembled WGS sequence"/>
</dbReference>
<accession>A0A3M8D906</accession>
<protein>
    <recommendedName>
        <fullName evidence="5">Lipoprotein</fullName>
    </recommendedName>
</protein>
<gene>
    <name evidence="3" type="ORF">EDM56_20175</name>
</gene>
<feature type="region of interest" description="Disordered" evidence="1">
    <location>
        <begin position="25"/>
        <end position="52"/>
    </location>
</feature>
<dbReference type="AlphaFoldDB" id="A0A3M8D906"/>
<dbReference type="PROSITE" id="PS51257">
    <property type="entry name" value="PROKAR_LIPOPROTEIN"/>
    <property type="match status" value="1"/>
</dbReference>
<evidence type="ECO:0000313" key="4">
    <source>
        <dbReference type="Proteomes" id="UP000271031"/>
    </source>
</evidence>
<organism evidence="3 4">
    <name type="scientific">Brevibacillus fluminis</name>
    <dbReference type="NCBI Taxonomy" id="511487"/>
    <lineage>
        <taxon>Bacteria</taxon>
        <taxon>Bacillati</taxon>
        <taxon>Bacillota</taxon>
        <taxon>Bacilli</taxon>
        <taxon>Bacillales</taxon>
        <taxon>Paenibacillaceae</taxon>
        <taxon>Brevibacillus</taxon>
    </lineage>
</organism>
<feature type="chain" id="PRO_5038377539" description="Lipoprotein" evidence="2">
    <location>
        <begin position="25"/>
        <end position="231"/>
    </location>
</feature>
<evidence type="ECO:0000256" key="2">
    <source>
        <dbReference type="SAM" id="SignalP"/>
    </source>
</evidence>
<proteinExistence type="predicted"/>
<dbReference type="RefSeq" id="WP_122919721.1">
    <property type="nucleotide sequence ID" value="NZ_RHHQ01000017.1"/>
</dbReference>
<evidence type="ECO:0000313" key="3">
    <source>
        <dbReference type="EMBL" id="RNB84438.1"/>
    </source>
</evidence>
<sequence length="231" mass="24994">MNMRSAWCVMLVAAWLLTACTNHDTEQPSTPASGATPGIPATSTTAKETSVPAKGIIRAEPEQLFTGEEKKYQPFVGSMSGGVKFTYSGNKNTIGVDVELWENGKKQQTLVSTESPLDRPSEKSKGMYNGEFIAAVSGIKTEGDQQRYDIKFTLTDEQGTVTNEFSAEKHPSFQLSSLMALQGPAQAGEDTGLAVWGFQATDEHSLSSTGSILEDVRKAKYAIVFRIVVKD</sequence>
<evidence type="ECO:0008006" key="5">
    <source>
        <dbReference type="Google" id="ProtNLM"/>
    </source>
</evidence>